<dbReference type="PROSITE" id="PS00080">
    <property type="entry name" value="MULTICOPPER_OXIDASE2"/>
    <property type="match status" value="1"/>
</dbReference>
<dbReference type="Pfam" id="PF07732">
    <property type="entry name" value="Cu-oxidase_3"/>
    <property type="match status" value="1"/>
</dbReference>
<name>A0A9D2PHC0_9FIRM</name>
<protein>
    <submittedName>
        <fullName evidence="6">Multicopper oxidase domain-containing protein</fullName>
    </submittedName>
</protein>
<dbReference type="SUPFAM" id="SSF49503">
    <property type="entry name" value="Cupredoxins"/>
    <property type="match status" value="6"/>
</dbReference>
<dbReference type="InterPro" id="IPR045087">
    <property type="entry name" value="Cu-oxidase_fam"/>
</dbReference>
<dbReference type="Proteomes" id="UP000823904">
    <property type="component" value="Unassembled WGS sequence"/>
</dbReference>
<dbReference type="Gene3D" id="2.60.40.420">
    <property type="entry name" value="Cupredoxins - blue copper proteins"/>
    <property type="match status" value="4"/>
</dbReference>
<sequence>MRLCQYPVENRIRRFTLEAIQIPIVYNQYGDYDPDGLLYVLEQDAQRIREEALSRFHQTPPQPYEEVQPLVLRVNLGDIVKVCFRSRLNRRLSIHVQGLAYDVMDSDGASVGLNQDSTTDGEIEYTWHADTEGVFLFHDMADPRSGEEATNIHGLFGAVIVEPPGARWFHPETGEEMESGLMADIYQPGKPAFREYTVFFHDELEILDKDGSPPADHRTGMPSSTTAISYRSEPMRNRMPLSHDPADSGEDISMSSWVYGDPAPPILRAYVRDPAKIRLVHGGIKETHVFHLHNHQWRLEADNPVSTIIDSITISPQECYTLDILYGAGSRNKVIGDVIFHCHLYPHFHEGMWTLWRIYDRLEDGKGQLPDGTPVPELLPLKDRERPPKKDKLHPGYPNFICGKAGEPPRQPPCGVLDAEGNPVVCPTPLEEANFVENVAPGALYTDTCPCHTTGRCRKCADFEKYSVEKCEAGRSCCEEKEKCEDNETSFEKDKNPDDCKECFGTEGECGNCRTCRKMETHCENVKVFEIALVQAKLTYNRYGWHDPEGRFFVLKEELERCGGLESYIRMVEEQKIRVEPLVIRANAGDCIELRTTNLLPEYLEETPFQLKTRTDIVGHHVHLVKFDTITSDGAANGWNNIAGARKYETLVERFFADEELRTVFFHDHLFANAHQFHGVFGALIIEEAGATFHNIRNGKELRSGTKAVIRRRDGTSFREFALFVHDFANLFDKDGEALNPPAVPGGHDDPGVMGINYRSEPMRERLKNCEDPAYIFSSYVHGDPATPVLETYPGDEMMIRLVDGAHEEQHVFNITGMSWRKELEDERSPLAASQTTGVSEAFNLNIKEAYQPGDYLYYFGGIDDAWLGLWGIIRAYDRYQKCLKPLCKGKDMIMPLPPCPGRDDVVRRYEVAAVQTKLVYNRYGDHDPDGLIFVPLEDADLVLAGKCEPKPLILRANAGDWIEVTLHNLLDPNRPVPYFDYPTVPLEMKHKPSSRVSLNPQFLKYDPVSDSGINVGYNPKEQTIGIGESKRYVWRADREYGTCILQSFGDMRNHRYHGLFGVVIVEPSGAKWYENFKKQETPYAEQAVITAPGTESFREYVLFIQNGIRMLDAQGNLVQTAAAAEGEPVEAEDTGEKGYNYHSERFANRLSGDGRIWKVFSSKVHGDPATPVYKAYTGDRVIFRTMMPADKPRNVSLTIHGHLWREQPKDALSREIPLQGGISVGNRFDMELKGGAGCPGDYLYRSGSFGWDVESGMWGIFRVKKPSVWRKCREICGRILRR</sequence>
<keyword evidence="1" id="KW-0479">Metal-binding</keyword>
<dbReference type="PANTHER" id="PTHR11709">
    <property type="entry name" value="MULTI-COPPER OXIDASE"/>
    <property type="match status" value="1"/>
</dbReference>
<dbReference type="EMBL" id="DWWD01000009">
    <property type="protein sequence ID" value="HJC49254.1"/>
    <property type="molecule type" value="Genomic_DNA"/>
</dbReference>
<feature type="domain" description="Plastocyanin-like" evidence="5">
    <location>
        <begin position="72"/>
        <end position="164"/>
    </location>
</feature>
<gene>
    <name evidence="6" type="ORF">H9754_01515</name>
</gene>
<dbReference type="InterPro" id="IPR008972">
    <property type="entry name" value="Cupredoxin"/>
</dbReference>
<dbReference type="GO" id="GO:0005507">
    <property type="term" value="F:copper ion binding"/>
    <property type="evidence" value="ECO:0007669"/>
    <property type="project" value="InterPro"/>
</dbReference>
<organism evidence="6 7">
    <name type="scientific">Candidatus Anaerostipes avistercoris</name>
    <dbReference type="NCBI Taxonomy" id="2838462"/>
    <lineage>
        <taxon>Bacteria</taxon>
        <taxon>Bacillati</taxon>
        <taxon>Bacillota</taxon>
        <taxon>Clostridia</taxon>
        <taxon>Lachnospirales</taxon>
        <taxon>Lachnospiraceae</taxon>
        <taxon>Anaerostipes</taxon>
    </lineage>
</organism>
<evidence type="ECO:0000256" key="4">
    <source>
        <dbReference type="SAM" id="MobiDB-lite"/>
    </source>
</evidence>
<feature type="region of interest" description="Disordered" evidence="4">
    <location>
        <begin position="369"/>
        <end position="391"/>
    </location>
</feature>
<evidence type="ECO:0000313" key="6">
    <source>
        <dbReference type="EMBL" id="HJC49254.1"/>
    </source>
</evidence>
<evidence type="ECO:0000256" key="1">
    <source>
        <dbReference type="ARBA" id="ARBA00022723"/>
    </source>
</evidence>
<evidence type="ECO:0000259" key="5">
    <source>
        <dbReference type="Pfam" id="PF07732"/>
    </source>
</evidence>
<reference evidence="6" key="1">
    <citation type="journal article" date="2021" name="PeerJ">
        <title>Extensive microbial diversity within the chicken gut microbiome revealed by metagenomics and culture.</title>
        <authorList>
            <person name="Gilroy R."/>
            <person name="Ravi A."/>
            <person name="Getino M."/>
            <person name="Pursley I."/>
            <person name="Horton D.L."/>
            <person name="Alikhan N.F."/>
            <person name="Baker D."/>
            <person name="Gharbi K."/>
            <person name="Hall N."/>
            <person name="Watson M."/>
            <person name="Adriaenssens E.M."/>
            <person name="Foster-Nyarko E."/>
            <person name="Jarju S."/>
            <person name="Secka A."/>
            <person name="Antonio M."/>
            <person name="Oren A."/>
            <person name="Chaudhuri R.R."/>
            <person name="La Ragione R."/>
            <person name="Hildebrand F."/>
            <person name="Pallen M.J."/>
        </authorList>
    </citation>
    <scope>NUCLEOTIDE SEQUENCE</scope>
    <source>
        <strain evidence="6">ChiSjej3B21-8574</strain>
    </source>
</reference>
<comment type="caution">
    <text evidence="6">The sequence shown here is derived from an EMBL/GenBank/DDBJ whole genome shotgun (WGS) entry which is preliminary data.</text>
</comment>
<dbReference type="InterPro" id="IPR002355">
    <property type="entry name" value="Cu_oxidase_Cu_BS"/>
</dbReference>
<evidence type="ECO:0000313" key="7">
    <source>
        <dbReference type="Proteomes" id="UP000823904"/>
    </source>
</evidence>
<proteinExistence type="predicted"/>
<evidence type="ECO:0000256" key="3">
    <source>
        <dbReference type="ARBA" id="ARBA00023008"/>
    </source>
</evidence>
<dbReference type="PANTHER" id="PTHR11709:SF394">
    <property type="entry name" value="FI03373P-RELATED"/>
    <property type="match status" value="1"/>
</dbReference>
<reference evidence="6" key="2">
    <citation type="submission" date="2021-04" db="EMBL/GenBank/DDBJ databases">
        <authorList>
            <person name="Gilroy R."/>
        </authorList>
    </citation>
    <scope>NUCLEOTIDE SEQUENCE</scope>
    <source>
        <strain evidence="6">ChiSjej3B21-8574</strain>
    </source>
</reference>
<accession>A0A9D2PHC0</accession>
<dbReference type="InterPro" id="IPR011707">
    <property type="entry name" value="Cu-oxidase-like_N"/>
</dbReference>
<evidence type="ECO:0000256" key="2">
    <source>
        <dbReference type="ARBA" id="ARBA00023002"/>
    </source>
</evidence>
<feature type="compositionally biased region" description="Basic and acidic residues" evidence="4">
    <location>
        <begin position="380"/>
        <end position="391"/>
    </location>
</feature>
<keyword evidence="3" id="KW-0186">Copper</keyword>
<keyword evidence="2" id="KW-0560">Oxidoreductase</keyword>
<dbReference type="GO" id="GO:0016491">
    <property type="term" value="F:oxidoreductase activity"/>
    <property type="evidence" value="ECO:0007669"/>
    <property type="project" value="UniProtKB-KW"/>
</dbReference>